<sequence>MHTPRTGEETPKTPRTQKCYLEDPMEESPIKQPMIDGREHELVHRFANDKCLRINASKTLSESGSQSDSDDEAHAELPQPPEYWRKDTEDWVLKGFAEARSELVEDERDEGLVYDDINPYQADIQSKDTIPAKQNSTAKDNTSDRVSGTAFVRQARENAEVRAVMAGVCHSLENPEPLVPQDWNERLVEKRVRRGCQLILRRQGR</sequence>
<accession>W2S248</accession>
<dbReference type="InParanoid" id="W2S248"/>
<feature type="compositionally biased region" description="Basic and acidic residues" evidence="1">
    <location>
        <begin position="1"/>
        <end position="12"/>
    </location>
</feature>
<dbReference type="Proteomes" id="UP000030752">
    <property type="component" value="Unassembled WGS sequence"/>
</dbReference>
<keyword evidence="3" id="KW-1185">Reference proteome</keyword>
<protein>
    <submittedName>
        <fullName evidence="2">Uncharacterized protein</fullName>
    </submittedName>
</protein>
<evidence type="ECO:0000313" key="2">
    <source>
        <dbReference type="EMBL" id="ETN42660.1"/>
    </source>
</evidence>
<feature type="region of interest" description="Disordered" evidence="1">
    <location>
        <begin position="57"/>
        <end position="83"/>
    </location>
</feature>
<dbReference type="GeneID" id="19969156"/>
<evidence type="ECO:0000313" key="3">
    <source>
        <dbReference type="Proteomes" id="UP000030752"/>
    </source>
</evidence>
<reference evidence="2 3" key="1">
    <citation type="submission" date="2013-03" db="EMBL/GenBank/DDBJ databases">
        <title>The Genome Sequence of Phialophora europaea CBS 101466.</title>
        <authorList>
            <consortium name="The Broad Institute Genomics Platform"/>
            <person name="Cuomo C."/>
            <person name="de Hoog S."/>
            <person name="Gorbushina A."/>
            <person name="Walker B."/>
            <person name="Young S.K."/>
            <person name="Zeng Q."/>
            <person name="Gargeya S."/>
            <person name="Fitzgerald M."/>
            <person name="Haas B."/>
            <person name="Abouelleil A."/>
            <person name="Allen A.W."/>
            <person name="Alvarado L."/>
            <person name="Arachchi H.M."/>
            <person name="Berlin A.M."/>
            <person name="Chapman S.B."/>
            <person name="Gainer-Dewar J."/>
            <person name="Goldberg J."/>
            <person name="Griggs A."/>
            <person name="Gujja S."/>
            <person name="Hansen M."/>
            <person name="Howarth C."/>
            <person name="Imamovic A."/>
            <person name="Ireland A."/>
            <person name="Larimer J."/>
            <person name="McCowan C."/>
            <person name="Murphy C."/>
            <person name="Pearson M."/>
            <person name="Poon T.W."/>
            <person name="Priest M."/>
            <person name="Roberts A."/>
            <person name="Saif S."/>
            <person name="Shea T."/>
            <person name="Sisk P."/>
            <person name="Sykes S."/>
            <person name="Wortman J."/>
            <person name="Nusbaum C."/>
            <person name="Birren B."/>
        </authorList>
    </citation>
    <scope>NUCLEOTIDE SEQUENCE [LARGE SCALE GENOMIC DNA]</scope>
    <source>
        <strain evidence="2 3">CBS 101466</strain>
    </source>
</reference>
<proteinExistence type="predicted"/>
<name>W2S248_CYPE1</name>
<evidence type="ECO:0000256" key="1">
    <source>
        <dbReference type="SAM" id="MobiDB-lite"/>
    </source>
</evidence>
<organism evidence="2 3">
    <name type="scientific">Cyphellophora europaea (strain CBS 101466)</name>
    <name type="common">Phialophora europaea</name>
    <dbReference type="NCBI Taxonomy" id="1220924"/>
    <lineage>
        <taxon>Eukaryota</taxon>
        <taxon>Fungi</taxon>
        <taxon>Dikarya</taxon>
        <taxon>Ascomycota</taxon>
        <taxon>Pezizomycotina</taxon>
        <taxon>Eurotiomycetes</taxon>
        <taxon>Chaetothyriomycetidae</taxon>
        <taxon>Chaetothyriales</taxon>
        <taxon>Cyphellophoraceae</taxon>
        <taxon>Cyphellophora</taxon>
    </lineage>
</organism>
<dbReference type="HOGENOM" id="CLU_1337465_0_0_1"/>
<dbReference type="RefSeq" id="XP_008714396.1">
    <property type="nucleotide sequence ID" value="XM_008716174.1"/>
</dbReference>
<dbReference type="VEuPathDB" id="FungiDB:HMPREF1541_01817"/>
<dbReference type="EMBL" id="KB822718">
    <property type="protein sequence ID" value="ETN42660.1"/>
    <property type="molecule type" value="Genomic_DNA"/>
</dbReference>
<dbReference type="AlphaFoldDB" id="W2S248"/>
<feature type="region of interest" description="Disordered" evidence="1">
    <location>
        <begin position="1"/>
        <end position="31"/>
    </location>
</feature>
<gene>
    <name evidence="2" type="ORF">HMPREF1541_01817</name>
</gene>